<reference evidence="2" key="2">
    <citation type="submission" date="2020-06" db="EMBL/GenBank/DDBJ databases">
        <title>Helianthus annuus Genome sequencing and assembly Release 2.</title>
        <authorList>
            <person name="Gouzy J."/>
            <person name="Langlade N."/>
            <person name="Munos S."/>
        </authorList>
    </citation>
    <scope>NUCLEOTIDE SEQUENCE</scope>
    <source>
        <tissue evidence="2">Leaves</tissue>
    </source>
</reference>
<keyword evidence="3" id="KW-1185">Reference proteome</keyword>
<sequence length="88" mass="9413">MRSGQVMSALDFVKSDDTSDVAFTDAEAAAGDDVVVRGSEHRFENTGYVSVPNVNGFTKTAAPKTSTRRSIRRMSKGVPQSTSSNLVD</sequence>
<reference evidence="2" key="1">
    <citation type="journal article" date="2017" name="Nature">
        <title>The sunflower genome provides insights into oil metabolism, flowering and Asterid evolution.</title>
        <authorList>
            <person name="Badouin H."/>
            <person name="Gouzy J."/>
            <person name="Grassa C.J."/>
            <person name="Murat F."/>
            <person name="Staton S.E."/>
            <person name="Cottret L."/>
            <person name="Lelandais-Briere C."/>
            <person name="Owens G.L."/>
            <person name="Carrere S."/>
            <person name="Mayjonade B."/>
            <person name="Legrand L."/>
            <person name="Gill N."/>
            <person name="Kane N.C."/>
            <person name="Bowers J.E."/>
            <person name="Hubner S."/>
            <person name="Bellec A."/>
            <person name="Berard A."/>
            <person name="Berges H."/>
            <person name="Blanchet N."/>
            <person name="Boniface M.C."/>
            <person name="Brunel D."/>
            <person name="Catrice O."/>
            <person name="Chaidir N."/>
            <person name="Claudel C."/>
            <person name="Donnadieu C."/>
            <person name="Faraut T."/>
            <person name="Fievet G."/>
            <person name="Helmstetter N."/>
            <person name="King M."/>
            <person name="Knapp S.J."/>
            <person name="Lai Z."/>
            <person name="Le Paslier M.C."/>
            <person name="Lippi Y."/>
            <person name="Lorenzon L."/>
            <person name="Mandel J.R."/>
            <person name="Marage G."/>
            <person name="Marchand G."/>
            <person name="Marquand E."/>
            <person name="Bret-Mestries E."/>
            <person name="Morien E."/>
            <person name="Nambeesan S."/>
            <person name="Nguyen T."/>
            <person name="Pegot-Espagnet P."/>
            <person name="Pouilly N."/>
            <person name="Raftis F."/>
            <person name="Sallet E."/>
            <person name="Schiex T."/>
            <person name="Thomas J."/>
            <person name="Vandecasteele C."/>
            <person name="Vares D."/>
            <person name="Vear F."/>
            <person name="Vautrin S."/>
            <person name="Crespi M."/>
            <person name="Mangin B."/>
            <person name="Burke J.M."/>
            <person name="Salse J."/>
            <person name="Munos S."/>
            <person name="Vincourt P."/>
            <person name="Rieseberg L.H."/>
            <person name="Langlade N.B."/>
        </authorList>
    </citation>
    <scope>NUCLEOTIDE SEQUENCE</scope>
    <source>
        <tissue evidence="2">Leaves</tissue>
    </source>
</reference>
<dbReference type="Gramene" id="mRNA:HanXRQr2_Chr15g0717141">
    <property type="protein sequence ID" value="mRNA:HanXRQr2_Chr15g0717141"/>
    <property type="gene ID" value="HanXRQr2_Chr15g0717141"/>
</dbReference>
<dbReference type="Proteomes" id="UP000215914">
    <property type="component" value="Unassembled WGS sequence"/>
</dbReference>
<feature type="compositionally biased region" description="Polar residues" evidence="1">
    <location>
        <begin position="78"/>
        <end position="88"/>
    </location>
</feature>
<evidence type="ECO:0000256" key="1">
    <source>
        <dbReference type="SAM" id="MobiDB-lite"/>
    </source>
</evidence>
<evidence type="ECO:0000313" key="3">
    <source>
        <dbReference type="Proteomes" id="UP000215914"/>
    </source>
</evidence>
<dbReference type="AlphaFoldDB" id="A0A9K3H596"/>
<dbReference type="EMBL" id="MNCJ02000330">
    <property type="protein sequence ID" value="KAF5766588.1"/>
    <property type="molecule type" value="Genomic_DNA"/>
</dbReference>
<proteinExistence type="predicted"/>
<feature type="region of interest" description="Disordered" evidence="1">
    <location>
        <begin position="59"/>
        <end position="88"/>
    </location>
</feature>
<protein>
    <submittedName>
        <fullName evidence="2">Uncharacterized protein</fullName>
    </submittedName>
</protein>
<feature type="compositionally biased region" description="Basic residues" evidence="1">
    <location>
        <begin position="66"/>
        <end position="75"/>
    </location>
</feature>
<gene>
    <name evidence="2" type="ORF">HanXRQr2_Chr15g0717141</name>
</gene>
<name>A0A9K3H596_HELAN</name>
<organism evidence="2 3">
    <name type="scientific">Helianthus annuus</name>
    <name type="common">Common sunflower</name>
    <dbReference type="NCBI Taxonomy" id="4232"/>
    <lineage>
        <taxon>Eukaryota</taxon>
        <taxon>Viridiplantae</taxon>
        <taxon>Streptophyta</taxon>
        <taxon>Embryophyta</taxon>
        <taxon>Tracheophyta</taxon>
        <taxon>Spermatophyta</taxon>
        <taxon>Magnoliopsida</taxon>
        <taxon>eudicotyledons</taxon>
        <taxon>Gunneridae</taxon>
        <taxon>Pentapetalae</taxon>
        <taxon>asterids</taxon>
        <taxon>campanulids</taxon>
        <taxon>Asterales</taxon>
        <taxon>Asteraceae</taxon>
        <taxon>Asteroideae</taxon>
        <taxon>Heliantheae alliance</taxon>
        <taxon>Heliantheae</taxon>
        <taxon>Helianthus</taxon>
    </lineage>
</organism>
<accession>A0A9K3H596</accession>
<comment type="caution">
    <text evidence="2">The sequence shown here is derived from an EMBL/GenBank/DDBJ whole genome shotgun (WGS) entry which is preliminary data.</text>
</comment>
<evidence type="ECO:0000313" key="2">
    <source>
        <dbReference type="EMBL" id="KAF5766588.1"/>
    </source>
</evidence>